<gene>
    <name evidence="2" type="ORF">HUK65_01175</name>
</gene>
<keyword evidence="3" id="KW-1185">Reference proteome</keyword>
<keyword evidence="1" id="KW-0732">Signal</keyword>
<evidence type="ECO:0000313" key="2">
    <source>
        <dbReference type="EMBL" id="NYS23586.1"/>
    </source>
</evidence>
<protein>
    <recommendedName>
        <fullName evidence="4">Cellulose-binding protein</fullName>
    </recommendedName>
</protein>
<dbReference type="EMBL" id="JACBXS010000002">
    <property type="protein sequence ID" value="NYS23586.1"/>
    <property type="molecule type" value="Genomic_DNA"/>
</dbReference>
<dbReference type="Proteomes" id="UP000529417">
    <property type="component" value="Unassembled WGS sequence"/>
</dbReference>
<organism evidence="2 3">
    <name type="scientific">Rhabdonatronobacter sediminivivens</name>
    <dbReference type="NCBI Taxonomy" id="2743469"/>
    <lineage>
        <taxon>Bacteria</taxon>
        <taxon>Pseudomonadati</taxon>
        <taxon>Pseudomonadota</taxon>
        <taxon>Alphaproteobacteria</taxon>
        <taxon>Rhodobacterales</taxon>
        <taxon>Paracoccaceae</taxon>
        <taxon>Rhabdonatronobacter</taxon>
    </lineage>
</organism>
<dbReference type="AlphaFoldDB" id="A0A7Z0KXE3"/>
<evidence type="ECO:0008006" key="4">
    <source>
        <dbReference type="Google" id="ProtNLM"/>
    </source>
</evidence>
<reference evidence="2 3" key="1">
    <citation type="journal article" date="2000" name="Arch. Microbiol.">
        <title>Rhodobaca bogoriensis gen. nov. and sp. nov., an alkaliphilic purple nonsulfur bacterium from African Rift Valley soda lakes.</title>
        <authorList>
            <person name="Milford A.D."/>
            <person name="Achenbach L.A."/>
            <person name="Jung D.O."/>
            <person name="Madigan M.T."/>
        </authorList>
    </citation>
    <scope>NUCLEOTIDE SEQUENCE [LARGE SCALE GENOMIC DNA]</scope>
    <source>
        <strain evidence="2 3">2376</strain>
    </source>
</reference>
<proteinExistence type="predicted"/>
<feature type="chain" id="PRO_5031074232" description="Cellulose-binding protein" evidence="1">
    <location>
        <begin position="19"/>
        <end position="574"/>
    </location>
</feature>
<evidence type="ECO:0000313" key="3">
    <source>
        <dbReference type="Proteomes" id="UP000529417"/>
    </source>
</evidence>
<evidence type="ECO:0000256" key="1">
    <source>
        <dbReference type="SAM" id="SignalP"/>
    </source>
</evidence>
<feature type="signal peptide" evidence="1">
    <location>
        <begin position="1"/>
        <end position="18"/>
    </location>
</feature>
<sequence>MRLLSLCLFLLLPLHAQAQQGTESPQAAGTAPWLAFNLSGVSDWSAQVPFIDQMRSARSWTGHLPGQWGGWDHDELDRRGYLDEDGWPLRVPSELEGITTLLLTDMAPDHQGLAGRYRLTHDGQGRLEISGRVQNLTPGRGRMAGSYTFDYTPGDGAVMITIRRSNPDDPIRDISVIHERHQAAHDAGALFNPDWIARLRGARALRFIDWGRTNDSTLQHWQDRPRVSDYSWEPMGVPMEIMIRLANKLEADPWFTLPHKADDDYIRNAAELVRDQLDPARRAYVELSNEVWNWQFSQSHWAEEQARARWGQDSQWQQFYAMRAARMVMIWDEVFADQRDRLIRVLSTQAGWQGLEEQLTAPLWQAEDPANPAPPELFDAYAITGYFSGALGQDPKVHMVRDWLADSLAKTEAAADAQGLQGSEAQDYIAAHRFDHAADLAAQELRDGSISGDNANTLQSEIDTTFPYHAAVAARWGLDLIMYEGGTHVVGIGAETGDDTLTEFFAHLNYAPQMGPLYRELLTGWYRAGGDLFNAYTDVARPARHGSWGALRHPLDHNPRWEALVTFDPEAIAP</sequence>
<accession>A0A7Z0KXE3</accession>
<name>A0A7Z0KXE3_9RHOB</name>
<dbReference type="RefSeq" id="WP_179904293.1">
    <property type="nucleotide sequence ID" value="NZ_JACBXS010000002.1"/>
</dbReference>
<comment type="caution">
    <text evidence="2">The sequence shown here is derived from an EMBL/GenBank/DDBJ whole genome shotgun (WGS) entry which is preliminary data.</text>
</comment>